<dbReference type="EMBL" id="MTYJ01000294">
    <property type="protein sequence ID" value="OWA52956.1"/>
    <property type="molecule type" value="Genomic_DNA"/>
</dbReference>
<accession>A0A9X6RMR7</accession>
<evidence type="ECO:0000313" key="1">
    <source>
        <dbReference type="EMBL" id="OWA52956.1"/>
    </source>
</evidence>
<dbReference type="Proteomes" id="UP000192578">
    <property type="component" value="Unassembled WGS sequence"/>
</dbReference>
<name>A0A9X6RMR7_HYPEX</name>
<keyword evidence="2" id="KW-1185">Reference proteome</keyword>
<protein>
    <submittedName>
        <fullName evidence="1">Uncharacterized protein</fullName>
    </submittedName>
</protein>
<evidence type="ECO:0000313" key="2">
    <source>
        <dbReference type="Proteomes" id="UP000192578"/>
    </source>
</evidence>
<sequence>MVYSIPAPVLPRAVSSDVLPYVSFDPTKVVTSTVPLNSGADGFLFTKPYKTALARLCLGLRCTFTVLVAGSLDTSLIVGESKDNRGLISRHFASKTLSVLTVVYD</sequence>
<proteinExistence type="predicted"/>
<organism evidence="1 2">
    <name type="scientific">Hypsibius exemplaris</name>
    <name type="common">Freshwater tardigrade</name>
    <dbReference type="NCBI Taxonomy" id="2072580"/>
    <lineage>
        <taxon>Eukaryota</taxon>
        <taxon>Metazoa</taxon>
        <taxon>Ecdysozoa</taxon>
        <taxon>Tardigrada</taxon>
        <taxon>Eutardigrada</taxon>
        <taxon>Parachela</taxon>
        <taxon>Hypsibioidea</taxon>
        <taxon>Hypsibiidae</taxon>
        <taxon>Hypsibius</taxon>
    </lineage>
</organism>
<reference evidence="2" key="1">
    <citation type="submission" date="2017-01" db="EMBL/GenBank/DDBJ databases">
        <title>Comparative genomics of anhydrobiosis in the tardigrade Hypsibius dujardini.</title>
        <authorList>
            <person name="Yoshida Y."/>
            <person name="Koutsovoulos G."/>
            <person name="Laetsch D."/>
            <person name="Stevens L."/>
            <person name="Kumar S."/>
            <person name="Horikawa D."/>
            <person name="Ishino K."/>
            <person name="Komine S."/>
            <person name="Tomita M."/>
            <person name="Blaxter M."/>
            <person name="Arakawa K."/>
        </authorList>
    </citation>
    <scope>NUCLEOTIDE SEQUENCE [LARGE SCALE GENOMIC DNA]</scope>
    <source>
        <strain evidence="2">Z151</strain>
    </source>
</reference>
<gene>
    <name evidence="1" type="ORF">BV898_17397</name>
</gene>
<comment type="caution">
    <text evidence="1">The sequence shown here is derived from an EMBL/GenBank/DDBJ whole genome shotgun (WGS) entry which is preliminary data.</text>
</comment>
<dbReference type="AlphaFoldDB" id="A0A9X6RMR7"/>